<evidence type="ECO:0000313" key="1">
    <source>
        <dbReference type="EMBL" id="MCZ0962394.1"/>
    </source>
</evidence>
<dbReference type="Proteomes" id="UP001149822">
    <property type="component" value="Unassembled WGS sequence"/>
</dbReference>
<keyword evidence="2" id="KW-1185">Reference proteome</keyword>
<evidence type="ECO:0000313" key="2">
    <source>
        <dbReference type="Proteomes" id="UP001149822"/>
    </source>
</evidence>
<name>A0ABT4J653_9RHOB</name>
<proteinExistence type="predicted"/>
<reference evidence="1" key="1">
    <citation type="submission" date="2022-12" db="EMBL/GenBank/DDBJ databases">
        <title>Paracoccus sp. EF6 isolated from a lake water.</title>
        <authorList>
            <person name="Liu H."/>
        </authorList>
    </citation>
    <scope>NUCLEOTIDE SEQUENCE</scope>
    <source>
        <strain evidence="1">EF6</strain>
    </source>
</reference>
<sequence length="171" mass="18806">MATPFHTPRPSYIEAPISSEPLTFEHRFVGLLNALAHHIYSEQFLFSSDHSDLDHERLRDSAEAARVTLGKVFVQIAAVKGVSGTDVPLYKMSLVIEDLVRNRTAPAFLRQAEESMALDLKVPGDDAAEARARRMLAAARKRILLMAQLPLYQSNRKGTDAAADVPAPQAA</sequence>
<protein>
    <submittedName>
        <fullName evidence="1">Uncharacterized protein</fullName>
    </submittedName>
</protein>
<organism evidence="1 2">
    <name type="scientific">Paracoccus benzoatiresistens</name>
    <dbReference type="NCBI Taxonomy" id="2997341"/>
    <lineage>
        <taxon>Bacteria</taxon>
        <taxon>Pseudomonadati</taxon>
        <taxon>Pseudomonadota</taxon>
        <taxon>Alphaproteobacteria</taxon>
        <taxon>Rhodobacterales</taxon>
        <taxon>Paracoccaceae</taxon>
        <taxon>Paracoccus</taxon>
    </lineage>
</organism>
<gene>
    <name evidence="1" type="ORF">OU682_12270</name>
</gene>
<comment type="caution">
    <text evidence="1">The sequence shown here is derived from an EMBL/GenBank/DDBJ whole genome shotgun (WGS) entry which is preliminary data.</text>
</comment>
<dbReference type="EMBL" id="JAPTYD010000016">
    <property type="protein sequence ID" value="MCZ0962394.1"/>
    <property type="molecule type" value="Genomic_DNA"/>
</dbReference>
<dbReference type="RefSeq" id="WP_268942418.1">
    <property type="nucleotide sequence ID" value="NZ_JAPTYD010000016.1"/>
</dbReference>
<accession>A0ABT4J653</accession>